<feature type="region of interest" description="Disordered" evidence="2">
    <location>
        <begin position="1"/>
        <end position="28"/>
    </location>
</feature>
<evidence type="ECO:0000259" key="4">
    <source>
        <dbReference type="PROSITE" id="PS50206"/>
    </source>
</evidence>
<dbReference type="CDD" id="cd01446">
    <property type="entry name" value="DSP_MapKP"/>
    <property type="match status" value="1"/>
</dbReference>
<protein>
    <submittedName>
        <fullName evidence="5">Uncharacterized protein</fullName>
    </submittedName>
</protein>
<comment type="similarity">
    <text evidence="1">Belongs to the protein-tyrosine phosphatase family. Non-receptor class subfamily.</text>
</comment>
<dbReference type="PANTHER" id="PTHR19134">
    <property type="entry name" value="RECEPTOR-TYPE TYROSINE-PROTEIN PHOSPHATASE"/>
    <property type="match status" value="1"/>
</dbReference>
<reference evidence="5" key="2">
    <citation type="submission" date="2020-02" db="EMBL/GenBank/DDBJ databases">
        <authorList>
            <person name="Gilchrist C.L.M."/>
            <person name="Chooi Y.-H."/>
        </authorList>
    </citation>
    <scope>NUCLEOTIDE SEQUENCE</scope>
    <source>
        <strain evidence="5">MST-FP2251</strain>
    </source>
</reference>
<feature type="domain" description="Tyrosine-protein phosphatase" evidence="3">
    <location>
        <begin position="389"/>
        <end position="493"/>
    </location>
</feature>
<dbReference type="InterPro" id="IPR050348">
    <property type="entry name" value="Protein-Tyr_Phosphatase"/>
</dbReference>
<accession>A0AAD4CTY4</accession>
<dbReference type="PRINTS" id="PR00700">
    <property type="entry name" value="PRTYPHPHTASE"/>
</dbReference>
<feature type="compositionally biased region" description="Polar residues" evidence="2">
    <location>
        <begin position="8"/>
        <end position="21"/>
    </location>
</feature>
<dbReference type="PROSITE" id="PS50055">
    <property type="entry name" value="TYR_PHOSPHATASE_PTP"/>
    <property type="match status" value="1"/>
</dbReference>
<dbReference type="PROSITE" id="PS50206">
    <property type="entry name" value="RHODANESE_3"/>
    <property type="match status" value="1"/>
</dbReference>
<dbReference type="Gene3D" id="3.40.250.10">
    <property type="entry name" value="Rhodanese-like domain"/>
    <property type="match status" value="1"/>
</dbReference>
<reference evidence="5" key="1">
    <citation type="journal article" date="2019" name="Beilstein J. Org. Chem.">
        <title>Nanangenines: drimane sesquiterpenoids as the dominant metabolite cohort of a novel Australian fungus, Aspergillus nanangensis.</title>
        <authorList>
            <person name="Lacey H.J."/>
            <person name="Gilchrist C.L.M."/>
            <person name="Crombie A."/>
            <person name="Kalaitzis J.A."/>
            <person name="Vuong D."/>
            <person name="Rutledge P.J."/>
            <person name="Turner P."/>
            <person name="Pitt J.I."/>
            <person name="Lacey E."/>
            <person name="Chooi Y.H."/>
            <person name="Piggott A.M."/>
        </authorList>
    </citation>
    <scope>NUCLEOTIDE SEQUENCE</scope>
    <source>
        <strain evidence="5">MST-FP2251</strain>
    </source>
</reference>
<evidence type="ECO:0000259" key="3">
    <source>
        <dbReference type="PROSITE" id="PS50055"/>
    </source>
</evidence>
<dbReference type="SMART" id="SM00450">
    <property type="entry name" value="RHOD"/>
    <property type="match status" value="1"/>
</dbReference>
<evidence type="ECO:0000256" key="1">
    <source>
        <dbReference type="ARBA" id="ARBA00009649"/>
    </source>
</evidence>
<evidence type="ECO:0000313" key="5">
    <source>
        <dbReference type="EMBL" id="KAF9892388.1"/>
    </source>
</evidence>
<comment type="caution">
    <text evidence="5">The sequence shown here is derived from an EMBL/GenBank/DDBJ whole genome shotgun (WGS) entry which is preliminary data.</text>
</comment>
<dbReference type="Pfam" id="PF00102">
    <property type="entry name" value="Y_phosphatase"/>
    <property type="match status" value="1"/>
</dbReference>
<keyword evidence="6" id="KW-1185">Reference proteome</keyword>
<dbReference type="SUPFAM" id="SSF52821">
    <property type="entry name" value="Rhodanese/Cell cycle control phosphatase"/>
    <property type="match status" value="1"/>
</dbReference>
<organism evidence="5 6">
    <name type="scientific">Aspergillus nanangensis</name>
    <dbReference type="NCBI Taxonomy" id="2582783"/>
    <lineage>
        <taxon>Eukaryota</taxon>
        <taxon>Fungi</taxon>
        <taxon>Dikarya</taxon>
        <taxon>Ascomycota</taxon>
        <taxon>Pezizomycotina</taxon>
        <taxon>Eurotiomycetes</taxon>
        <taxon>Eurotiomycetidae</taxon>
        <taxon>Eurotiales</taxon>
        <taxon>Aspergillaceae</taxon>
        <taxon>Aspergillus</taxon>
        <taxon>Aspergillus subgen. Circumdati</taxon>
    </lineage>
</organism>
<dbReference type="InterPro" id="IPR001763">
    <property type="entry name" value="Rhodanese-like_dom"/>
</dbReference>
<dbReference type="FunFam" id="3.40.250.10:FF:000051">
    <property type="entry name" value="Protein tyrosine phosphatase (Pyp1), putative"/>
    <property type="match status" value="1"/>
</dbReference>
<dbReference type="PANTHER" id="PTHR19134:SF561">
    <property type="entry name" value="PROTEIN TYROSINE PHOSPHATASE 36E, ISOFORM A"/>
    <property type="match status" value="1"/>
</dbReference>
<dbReference type="GO" id="GO:0004725">
    <property type="term" value="F:protein tyrosine phosphatase activity"/>
    <property type="evidence" value="ECO:0007669"/>
    <property type="project" value="InterPro"/>
</dbReference>
<dbReference type="InterPro" id="IPR036873">
    <property type="entry name" value="Rhodanese-like_dom_sf"/>
</dbReference>
<gene>
    <name evidence="5" type="ORF">FE257_002165</name>
</gene>
<dbReference type="Gene3D" id="3.90.190.10">
    <property type="entry name" value="Protein tyrosine phosphatase superfamily"/>
    <property type="match status" value="1"/>
</dbReference>
<dbReference type="SUPFAM" id="SSF52799">
    <property type="entry name" value="(Phosphotyrosine protein) phosphatases II"/>
    <property type="match status" value="1"/>
</dbReference>
<evidence type="ECO:0000313" key="6">
    <source>
        <dbReference type="Proteomes" id="UP001194746"/>
    </source>
</evidence>
<dbReference type="EMBL" id="VCAU01000013">
    <property type="protein sequence ID" value="KAF9892388.1"/>
    <property type="molecule type" value="Genomic_DNA"/>
</dbReference>
<dbReference type="AlphaFoldDB" id="A0AAD4CTY4"/>
<name>A0AAD4CTY4_ASPNN</name>
<dbReference type="SMART" id="SM00194">
    <property type="entry name" value="PTPc"/>
    <property type="match status" value="1"/>
</dbReference>
<proteinExistence type="inferred from homology"/>
<feature type="domain" description="Rhodanese" evidence="4">
    <location>
        <begin position="166"/>
        <end position="282"/>
    </location>
</feature>
<dbReference type="InterPro" id="IPR000242">
    <property type="entry name" value="PTP_cat"/>
</dbReference>
<sequence length="602" mass="66215">MSAMTGPRSPTSPWPQESPSLQLAGPSTPAALFSLCDPQTSLNPSVNSQTTAAECSGPSYFSLSVDHLNHPRKSKDVLSRSQSTIPSPKSHLLSQRNAFENYMDHAGSGLGFGDRRDSPVYKLSVSRGLESKNQAVGPSNGPMALAALGNNHPVSLERCAELFGSPQNNMMFLDVRPYTHYAKGHIQGSLNLCIPTTLLKRPSFNTQKLANTFTNDADKTQFAKWRNCDFIVVYDAATTDMRDAGPLANLLKKFAIEGWSGKGLVLCGGFDAFAHQFPTLVQKQHVSETGACSQGSNSTNDSLPVAAPIAGGCAMPDASHPSIPFFGNIRQHMDLLGGVGQIPVQLPAGLTQSMNHNLPAWLRRAADGRDKGLDVSEKFLDLEKKELERMKQALSYDKSANSTPTGTSRKFRIKDVPPGGCDYVNANFIQAEYSDKTYIATQAPVPDTFTDFWRVVWEQDVRLVVSLTSEVERGQVKCHPYWISGDYGPFQVNNFSQKYIYMDAPQMGQVDFGPNESSPESNDDFNRPCIIPGHLVQLIEQCNKIRDATATVMDDLYGMEPKVQRPVLRPSMVQNLSQFVLCYESVLEWITSQMAEENKLDQ</sequence>
<evidence type="ECO:0000256" key="2">
    <source>
        <dbReference type="SAM" id="MobiDB-lite"/>
    </source>
</evidence>
<dbReference type="InterPro" id="IPR029021">
    <property type="entry name" value="Prot-tyrosine_phosphatase-like"/>
</dbReference>
<dbReference type="Proteomes" id="UP001194746">
    <property type="component" value="Unassembled WGS sequence"/>
</dbReference>
<dbReference type="Pfam" id="PF00581">
    <property type="entry name" value="Rhodanese"/>
    <property type="match status" value="1"/>
</dbReference>